<dbReference type="Proteomes" id="UP000276133">
    <property type="component" value="Unassembled WGS sequence"/>
</dbReference>
<comment type="caution">
    <text evidence="1">The sequence shown here is derived from an EMBL/GenBank/DDBJ whole genome shotgun (WGS) entry which is preliminary data.</text>
</comment>
<evidence type="ECO:0000313" key="2">
    <source>
        <dbReference type="Proteomes" id="UP000276133"/>
    </source>
</evidence>
<reference evidence="1 2" key="1">
    <citation type="journal article" date="2018" name="Sci. Rep.">
        <title>Genomic signatures of local adaptation to the degree of environmental predictability in rotifers.</title>
        <authorList>
            <person name="Franch-Gras L."/>
            <person name="Hahn C."/>
            <person name="Garcia-Roger E.M."/>
            <person name="Carmona M.J."/>
            <person name="Serra M."/>
            <person name="Gomez A."/>
        </authorList>
    </citation>
    <scope>NUCLEOTIDE SEQUENCE [LARGE SCALE GENOMIC DNA]</scope>
    <source>
        <strain evidence="1">HYR1</strain>
    </source>
</reference>
<evidence type="ECO:0000313" key="1">
    <source>
        <dbReference type="EMBL" id="RNA18011.1"/>
    </source>
</evidence>
<accession>A0A3M7R3Q5</accession>
<gene>
    <name evidence="1" type="ORF">BpHYR1_051691</name>
</gene>
<organism evidence="1 2">
    <name type="scientific">Brachionus plicatilis</name>
    <name type="common">Marine rotifer</name>
    <name type="synonym">Brachionus muelleri</name>
    <dbReference type="NCBI Taxonomy" id="10195"/>
    <lineage>
        <taxon>Eukaryota</taxon>
        <taxon>Metazoa</taxon>
        <taxon>Spiralia</taxon>
        <taxon>Gnathifera</taxon>
        <taxon>Rotifera</taxon>
        <taxon>Eurotatoria</taxon>
        <taxon>Monogononta</taxon>
        <taxon>Pseudotrocha</taxon>
        <taxon>Ploima</taxon>
        <taxon>Brachionidae</taxon>
        <taxon>Brachionus</taxon>
    </lineage>
</organism>
<protein>
    <submittedName>
        <fullName evidence="1">Uncharacterized protein</fullName>
    </submittedName>
</protein>
<dbReference type="AlphaFoldDB" id="A0A3M7R3Q5"/>
<dbReference type="EMBL" id="REGN01004324">
    <property type="protein sequence ID" value="RNA18011.1"/>
    <property type="molecule type" value="Genomic_DNA"/>
</dbReference>
<keyword evidence="2" id="KW-1185">Reference proteome</keyword>
<proteinExistence type="predicted"/>
<sequence>MKNVSPVWFELNLNNSLFIAFRFINDFMKSIKIPEFQERRLKKNIEVRDYLCLLIGSIFLKTITKTCAYFQEIFTVYDPEIMLNDVCAGQNYTTI</sequence>
<name>A0A3M7R3Q5_BRAPC</name>